<feature type="domain" description="Golvesin/Xly CBD-like" evidence="7">
    <location>
        <begin position="549"/>
        <end position="676"/>
    </location>
</feature>
<dbReference type="Proteomes" id="UP001596052">
    <property type="component" value="Unassembled WGS sequence"/>
</dbReference>
<dbReference type="RefSeq" id="WP_377167957.1">
    <property type="nucleotide sequence ID" value="NZ_JBHSMQ010000005.1"/>
</dbReference>
<accession>A0ABW0KT30</accession>
<protein>
    <submittedName>
        <fullName evidence="8">FAD-dependent oxidoreductase</fullName>
    </submittedName>
</protein>
<gene>
    <name evidence="8" type="ORF">ACFQDI_14505</name>
</gene>
<evidence type="ECO:0000256" key="1">
    <source>
        <dbReference type="ARBA" id="ARBA00022485"/>
    </source>
</evidence>
<evidence type="ECO:0000256" key="4">
    <source>
        <dbReference type="ARBA" id="ARBA00023004"/>
    </source>
</evidence>
<sequence length="681" mass="74881">MTRILAFFLALSLVARSATDADVIVYGATPGGFCAAIAAAREGASVILLEPTDHVGGVNTGGLCFSDSNQTVRSTVLGLFEEWHLRVEADYQKRGVALPYKVSEKDHKPWTYEPHVAAQVTKAMLDEAGVKVLTKQALRKVSKAGAHITRITTRDGDFTAKVFIDTTYEGDLMAAAGVSWTIGREGRQEFGEALAGKQYPKARLAISGVDAEGRPLPLITTKDAGPDEAGDKNVMVYSFRLCVTKDPANRVPFPRPASYDPARFEVVRRYYAQEKRPHLLWDLYPLPGNKFDANNGIGKQFSMGLVGACNGWSEADEEGRARIWEAHKQYTLELYHFLSTDPAVPEPLRQQMSELGLCRDEFAEYGHWSPQLYVREGRRMVGEYVLSQKDIMDEPKKEDPIVVSSFPIDSHDCQRVGTRDMVVDEGTIMPVRMAGRRHGYPYHVPYRAITPKAAECDNLLVPVALSCTHVGISSIRVEPTWMILGQSAGIAAALTAKQGLTVQRLPYPALRERLLAQKQVLDLPVLPEVKPEPQGAMSIDPKTLPGIVLDDTQAELQGQWSHSSGFKPHIGTGYLHDDKRGDGQSRAVFRCKVPMTGSYELRMAYSPHETRATKVPVVVECGGRKTELTVDQTQPLAAGEAFRSIGHVELDTAAETVITIRNSGTVGFVILDALQLIDANK</sequence>
<dbReference type="EMBL" id="JBHSMQ010000005">
    <property type="protein sequence ID" value="MFC5456072.1"/>
    <property type="molecule type" value="Genomic_DNA"/>
</dbReference>
<feature type="chain" id="PRO_5046203930" evidence="6">
    <location>
        <begin position="21"/>
        <end position="681"/>
    </location>
</feature>
<evidence type="ECO:0000259" key="7">
    <source>
        <dbReference type="Pfam" id="PF25275"/>
    </source>
</evidence>
<feature type="signal peptide" evidence="6">
    <location>
        <begin position="1"/>
        <end position="20"/>
    </location>
</feature>
<dbReference type="Gene3D" id="3.50.50.60">
    <property type="entry name" value="FAD/NAD(P)-binding domain"/>
    <property type="match status" value="1"/>
</dbReference>
<comment type="caution">
    <text evidence="8">The sequence shown here is derived from an EMBL/GenBank/DDBJ whole genome shotgun (WGS) entry which is preliminary data.</text>
</comment>
<keyword evidence="4" id="KW-0408">Iron</keyword>
<dbReference type="InterPro" id="IPR039650">
    <property type="entry name" value="HdrA-like"/>
</dbReference>
<name>A0ABW0KT30_9BACT</name>
<dbReference type="Pfam" id="PF12831">
    <property type="entry name" value="FAD_oxidored"/>
    <property type="match status" value="1"/>
</dbReference>
<evidence type="ECO:0000313" key="9">
    <source>
        <dbReference type="Proteomes" id="UP001596052"/>
    </source>
</evidence>
<keyword evidence="2" id="KW-0479">Metal-binding</keyword>
<keyword evidence="3" id="KW-0560">Oxidoreductase</keyword>
<proteinExistence type="predicted"/>
<evidence type="ECO:0000256" key="5">
    <source>
        <dbReference type="ARBA" id="ARBA00023014"/>
    </source>
</evidence>
<dbReference type="Pfam" id="PF25275">
    <property type="entry name" value="Golvesin_C"/>
    <property type="match status" value="1"/>
</dbReference>
<dbReference type="InterPro" id="IPR036188">
    <property type="entry name" value="FAD/NAD-bd_sf"/>
</dbReference>
<keyword evidence="6" id="KW-0732">Signal</keyword>
<keyword evidence="1" id="KW-0004">4Fe-4S</keyword>
<dbReference type="InterPro" id="IPR033803">
    <property type="entry name" value="CBD-like_Golvesin-Xly"/>
</dbReference>
<dbReference type="PANTHER" id="PTHR43498:SF1">
    <property type="entry name" value="COB--COM HETERODISULFIDE REDUCTASE IRON-SULFUR SUBUNIT A"/>
    <property type="match status" value="1"/>
</dbReference>
<evidence type="ECO:0000256" key="3">
    <source>
        <dbReference type="ARBA" id="ARBA00023002"/>
    </source>
</evidence>
<keyword evidence="9" id="KW-1185">Reference proteome</keyword>
<evidence type="ECO:0000313" key="8">
    <source>
        <dbReference type="EMBL" id="MFC5456072.1"/>
    </source>
</evidence>
<evidence type="ECO:0000256" key="2">
    <source>
        <dbReference type="ARBA" id="ARBA00022723"/>
    </source>
</evidence>
<dbReference type="PANTHER" id="PTHR43498">
    <property type="entry name" value="FERREDOXIN:COB-COM HETERODISULFIDE REDUCTASE SUBUNIT A"/>
    <property type="match status" value="1"/>
</dbReference>
<organism evidence="8 9">
    <name type="scientific">Prosthecobacter fluviatilis</name>
    <dbReference type="NCBI Taxonomy" id="445931"/>
    <lineage>
        <taxon>Bacteria</taxon>
        <taxon>Pseudomonadati</taxon>
        <taxon>Verrucomicrobiota</taxon>
        <taxon>Verrucomicrobiia</taxon>
        <taxon>Verrucomicrobiales</taxon>
        <taxon>Verrucomicrobiaceae</taxon>
        <taxon>Prosthecobacter</taxon>
    </lineage>
</organism>
<reference evidence="9" key="1">
    <citation type="journal article" date="2019" name="Int. J. Syst. Evol. Microbiol.">
        <title>The Global Catalogue of Microorganisms (GCM) 10K type strain sequencing project: providing services to taxonomists for standard genome sequencing and annotation.</title>
        <authorList>
            <consortium name="The Broad Institute Genomics Platform"/>
            <consortium name="The Broad Institute Genome Sequencing Center for Infectious Disease"/>
            <person name="Wu L."/>
            <person name="Ma J."/>
        </authorList>
    </citation>
    <scope>NUCLEOTIDE SEQUENCE [LARGE SCALE GENOMIC DNA]</scope>
    <source>
        <strain evidence="9">CGMCC 4.1469</strain>
    </source>
</reference>
<evidence type="ECO:0000256" key="6">
    <source>
        <dbReference type="SAM" id="SignalP"/>
    </source>
</evidence>
<keyword evidence="5" id="KW-0411">Iron-sulfur</keyword>
<dbReference type="SUPFAM" id="SSF51905">
    <property type="entry name" value="FAD/NAD(P)-binding domain"/>
    <property type="match status" value="1"/>
</dbReference>